<dbReference type="InterPro" id="IPR024775">
    <property type="entry name" value="DinB-like"/>
</dbReference>
<keyword evidence="1" id="KW-0732">Signal</keyword>
<sequence length="174" mass="18480">MKTTIALLSLGFAATTAAFGQTGNPVVTSAREIFDSQSKYMMAAAAEMPEAKYGFRPTPEQWTFGKTVAHVVGGNNHVCAMLADVASPKVTVTEASTKDELGAALKESFDFCGKALDGLKDAQMGDPITFFGGTKKPKARALTELVADLSDHYSQMASYLRLNGLLPPSAKPKK</sequence>
<dbReference type="Proteomes" id="UP000199024">
    <property type="component" value="Unassembled WGS sequence"/>
</dbReference>
<evidence type="ECO:0000313" key="3">
    <source>
        <dbReference type="EMBL" id="SFS17521.1"/>
    </source>
</evidence>
<accession>A0A1I6MPI1</accession>
<dbReference type="Gene3D" id="1.20.120.450">
    <property type="entry name" value="dinb family like domain"/>
    <property type="match status" value="1"/>
</dbReference>
<feature type="chain" id="PRO_5011671101" evidence="1">
    <location>
        <begin position="21"/>
        <end position="174"/>
    </location>
</feature>
<dbReference type="Pfam" id="PF12867">
    <property type="entry name" value="DinB_2"/>
    <property type="match status" value="1"/>
</dbReference>
<protein>
    <submittedName>
        <fullName evidence="3">DinB superfamily protein</fullName>
    </submittedName>
</protein>
<dbReference type="STRING" id="474950.SAMN05421771_3183"/>
<dbReference type="OrthoDB" id="120106at2"/>
<gene>
    <name evidence="3" type="ORF">SAMN05421771_3183</name>
</gene>
<feature type="signal peptide" evidence="1">
    <location>
        <begin position="1"/>
        <end position="20"/>
    </location>
</feature>
<keyword evidence="4" id="KW-1185">Reference proteome</keyword>
<evidence type="ECO:0000256" key="1">
    <source>
        <dbReference type="SAM" id="SignalP"/>
    </source>
</evidence>
<dbReference type="EMBL" id="FOZL01000001">
    <property type="protein sequence ID" value="SFS17521.1"/>
    <property type="molecule type" value="Genomic_DNA"/>
</dbReference>
<dbReference type="RefSeq" id="WP_089840483.1">
    <property type="nucleotide sequence ID" value="NZ_FOZL01000001.1"/>
</dbReference>
<dbReference type="AlphaFoldDB" id="A0A1I6MPI1"/>
<dbReference type="SUPFAM" id="SSF109854">
    <property type="entry name" value="DinB/YfiT-like putative metalloenzymes"/>
    <property type="match status" value="1"/>
</dbReference>
<reference evidence="3 4" key="1">
    <citation type="submission" date="2016-10" db="EMBL/GenBank/DDBJ databases">
        <authorList>
            <person name="de Groot N.N."/>
        </authorList>
    </citation>
    <scope>NUCLEOTIDE SEQUENCE [LARGE SCALE GENOMIC DNA]</scope>
    <source>
        <strain evidence="3 4">DSM 21001</strain>
    </source>
</reference>
<evidence type="ECO:0000259" key="2">
    <source>
        <dbReference type="Pfam" id="PF12867"/>
    </source>
</evidence>
<feature type="domain" description="DinB-like" evidence="2">
    <location>
        <begin position="38"/>
        <end position="156"/>
    </location>
</feature>
<organism evidence="3 4">
    <name type="scientific">Granulicella pectinivorans</name>
    <dbReference type="NCBI Taxonomy" id="474950"/>
    <lineage>
        <taxon>Bacteria</taxon>
        <taxon>Pseudomonadati</taxon>
        <taxon>Acidobacteriota</taxon>
        <taxon>Terriglobia</taxon>
        <taxon>Terriglobales</taxon>
        <taxon>Acidobacteriaceae</taxon>
        <taxon>Granulicella</taxon>
    </lineage>
</organism>
<evidence type="ECO:0000313" key="4">
    <source>
        <dbReference type="Proteomes" id="UP000199024"/>
    </source>
</evidence>
<name>A0A1I6MPI1_9BACT</name>
<dbReference type="InterPro" id="IPR034660">
    <property type="entry name" value="DinB/YfiT-like"/>
</dbReference>
<proteinExistence type="predicted"/>